<name>A0A8J6BSR0_ZIZPA</name>
<dbReference type="OrthoDB" id="446723at2759"/>
<dbReference type="Proteomes" id="UP000729402">
    <property type="component" value="Unassembled WGS sequence"/>
</dbReference>
<gene>
    <name evidence="3" type="ORF">GUJ93_ZPchr0011g27734</name>
</gene>
<keyword evidence="4" id="KW-1185">Reference proteome</keyword>
<evidence type="ECO:0000256" key="2">
    <source>
        <dbReference type="SAM" id="Phobius"/>
    </source>
</evidence>
<dbReference type="PANTHER" id="PTHR33115:SF25">
    <property type="entry name" value="CONDENSIN COMPLEX SUBUNIT 1 C-TERMINAL DOMAIN-CONTAINING PROTEIN"/>
    <property type="match status" value="1"/>
</dbReference>
<keyword evidence="2" id="KW-0472">Membrane</keyword>
<reference evidence="3" key="2">
    <citation type="submission" date="2021-02" db="EMBL/GenBank/DDBJ databases">
        <authorList>
            <person name="Kimball J.A."/>
            <person name="Haas M.W."/>
            <person name="Macchietto M."/>
            <person name="Kono T."/>
            <person name="Duquette J."/>
            <person name="Shao M."/>
        </authorList>
    </citation>
    <scope>NUCLEOTIDE SEQUENCE</scope>
    <source>
        <tissue evidence="3">Fresh leaf tissue</tissue>
    </source>
</reference>
<reference evidence="3" key="1">
    <citation type="journal article" date="2021" name="bioRxiv">
        <title>Whole Genome Assembly and Annotation of Northern Wild Rice, Zizania palustris L., Supports a Whole Genome Duplication in the Zizania Genus.</title>
        <authorList>
            <person name="Haas M."/>
            <person name="Kono T."/>
            <person name="Macchietto M."/>
            <person name="Millas R."/>
            <person name="McGilp L."/>
            <person name="Shao M."/>
            <person name="Duquette J."/>
            <person name="Hirsch C.N."/>
            <person name="Kimball J."/>
        </authorList>
    </citation>
    <scope>NUCLEOTIDE SEQUENCE</scope>
    <source>
        <tissue evidence="3">Fresh leaf tissue</tissue>
    </source>
</reference>
<protein>
    <submittedName>
        <fullName evidence="3">Uncharacterized protein</fullName>
    </submittedName>
</protein>
<comment type="caution">
    <text evidence="3">The sequence shown here is derived from an EMBL/GenBank/DDBJ whole genome shotgun (WGS) entry which is preliminary data.</text>
</comment>
<dbReference type="PANTHER" id="PTHR33115">
    <property type="entry name" value="ARM REPEAT SUPERFAMILY PROTEIN"/>
    <property type="match status" value="1"/>
</dbReference>
<evidence type="ECO:0000313" key="4">
    <source>
        <dbReference type="Proteomes" id="UP000729402"/>
    </source>
</evidence>
<keyword evidence="2" id="KW-1133">Transmembrane helix</keyword>
<sequence length="513" mass="57683">MSGQPHREDVELLRRHTLRGNTVAAVYVRHPEAASIVLYSHDNAADLGHLYQFFLHLSFNLRVNVLGCWRNIGSLLLKPSTFSGSIADDLTIMWQAVRNYGDDAFAVQETYMGFPKKHLPELLAFAFAFAFAFALEHLPNQNFLIAHSIFNDIPINPRNTFFLGQFLKFNATFLSPPGFILAMIQAIFDMSSPFICIGLSSWRLWHRAHAGASIEESSSLAILTKAPMIFLYALVLCQSVLFIWLQWSIWRETNVQKRGKNISREEWFKKFVEAYIKHIRERCAKDLTVAEQVSFLSYAVGLLESESPEEYLLAARMLDCLTKNGQDAGALILGSRKKVKRLLHTLGSTQESTELRLVAARIVADLAAGDIQLAKFPGSLICVSSLLNDTGRPELIVQGLRILQRIARDPNNRVDICKDEELLKKITVLAEILATKTKTKPKASRSIPQPDDNEGIHEISSEGNDIEKQLPMQTSHNASDQENEDDIKELQEALLSLTSLIVQSMTMPQVVHL</sequence>
<accession>A0A8J6BSR0</accession>
<feature type="transmembrane region" description="Helical" evidence="2">
    <location>
        <begin position="226"/>
        <end position="247"/>
    </location>
</feature>
<feature type="region of interest" description="Disordered" evidence="1">
    <location>
        <begin position="439"/>
        <end position="459"/>
    </location>
</feature>
<dbReference type="AlphaFoldDB" id="A0A8J6BSR0"/>
<evidence type="ECO:0000313" key="3">
    <source>
        <dbReference type="EMBL" id="KAG8089563.1"/>
    </source>
</evidence>
<dbReference type="EMBL" id="JAAALK010000081">
    <property type="protein sequence ID" value="KAG8089563.1"/>
    <property type="molecule type" value="Genomic_DNA"/>
</dbReference>
<proteinExistence type="predicted"/>
<evidence type="ECO:0000256" key="1">
    <source>
        <dbReference type="SAM" id="MobiDB-lite"/>
    </source>
</evidence>
<organism evidence="3 4">
    <name type="scientific">Zizania palustris</name>
    <name type="common">Northern wild rice</name>
    <dbReference type="NCBI Taxonomy" id="103762"/>
    <lineage>
        <taxon>Eukaryota</taxon>
        <taxon>Viridiplantae</taxon>
        <taxon>Streptophyta</taxon>
        <taxon>Embryophyta</taxon>
        <taxon>Tracheophyta</taxon>
        <taxon>Spermatophyta</taxon>
        <taxon>Magnoliopsida</taxon>
        <taxon>Liliopsida</taxon>
        <taxon>Poales</taxon>
        <taxon>Poaceae</taxon>
        <taxon>BOP clade</taxon>
        <taxon>Oryzoideae</taxon>
        <taxon>Oryzeae</taxon>
        <taxon>Zizaniinae</taxon>
        <taxon>Zizania</taxon>
    </lineage>
</organism>
<keyword evidence="2" id="KW-0812">Transmembrane</keyword>